<dbReference type="GO" id="GO:0003843">
    <property type="term" value="F:1,3-beta-D-glucan synthase activity"/>
    <property type="evidence" value="ECO:0007669"/>
    <property type="project" value="UniProtKB-EC"/>
</dbReference>
<dbReference type="InterPro" id="IPR003440">
    <property type="entry name" value="Glyco_trans_48_dom"/>
</dbReference>
<evidence type="ECO:0000256" key="13">
    <source>
        <dbReference type="ARBA" id="ARBA00047777"/>
    </source>
</evidence>
<dbReference type="Pfam" id="PF14288">
    <property type="entry name" value="FKS1_dom1"/>
    <property type="match status" value="1"/>
</dbReference>
<feature type="transmembrane region" description="Helical" evidence="16">
    <location>
        <begin position="623"/>
        <end position="641"/>
    </location>
</feature>
<feature type="domain" description="1,3-beta-glucan synthase component FKS1-like" evidence="17">
    <location>
        <begin position="459"/>
        <end position="574"/>
    </location>
</feature>
<keyword evidence="19" id="KW-1185">Reference proteome</keyword>
<comment type="subcellular location">
    <subcellularLocation>
        <location evidence="1">Cell membrane</location>
        <topology evidence="1">Multi-pass membrane protein</topology>
    </subcellularLocation>
</comment>
<feature type="transmembrane region" description="Helical" evidence="16">
    <location>
        <begin position="1838"/>
        <end position="1859"/>
    </location>
</feature>
<evidence type="ECO:0000256" key="15">
    <source>
        <dbReference type="SAM" id="MobiDB-lite"/>
    </source>
</evidence>
<dbReference type="GO" id="GO:0008360">
    <property type="term" value="P:regulation of cell shape"/>
    <property type="evidence" value="ECO:0007669"/>
    <property type="project" value="UniProtKB-KW"/>
</dbReference>
<keyword evidence="14" id="KW-0175">Coiled coil</keyword>
<reference evidence="18 19" key="2">
    <citation type="submission" date="2024-10" db="EMBL/GenBank/DDBJ databases">
        <authorList>
            <person name="Ryan C."/>
        </authorList>
    </citation>
    <scope>NUCLEOTIDE SEQUENCE [LARGE SCALE GENOMIC DNA]</scope>
</reference>
<dbReference type="Gene3D" id="1.25.40.270">
    <property type="entry name" value="Vacuolar protein sorting-associated protein vta1"/>
    <property type="match status" value="1"/>
</dbReference>
<dbReference type="Proteomes" id="UP001497457">
    <property type="component" value="Chromosome 30rd"/>
</dbReference>
<evidence type="ECO:0000256" key="8">
    <source>
        <dbReference type="ARBA" id="ARBA00022960"/>
    </source>
</evidence>
<dbReference type="InterPro" id="IPR023175">
    <property type="entry name" value="Vta1/CALS_N_sf"/>
</dbReference>
<evidence type="ECO:0000256" key="1">
    <source>
        <dbReference type="ARBA" id="ARBA00004651"/>
    </source>
</evidence>
<feature type="coiled-coil region" evidence="14">
    <location>
        <begin position="247"/>
        <end position="274"/>
    </location>
</feature>
<dbReference type="PANTHER" id="PTHR12741:SF16">
    <property type="entry name" value="CALLOSE SYNTHASE 7"/>
    <property type="match status" value="1"/>
</dbReference>
<evidence type="ECO:0000313" key="19">
    <source>
        <dbReference type="Proteomes" id="UP001497457"/>
    </source>
</evidence>
<keyword evidence="9 16" id="KW-1133">Transmembrane helix</keyword>
<evidence type="ECO:0000256" key="6">
    <source>
        <dbReference type="ARBA" id="ARBA00022679"/>
    </source>
</evidence>
<feature type="transmembrane region" description="Helical" evidence="16">
    <location>
        <begin position="1972"/>
        <end position="1993"/>
    </location>
</feature>
<dbReference type="InterPro" id="IPR026899">
    <property type="entry name" value="FKS1-like_dom1"/>
</dbReference>
<evidence type="ECO:0000259" key="17">
    <source>
        <dbReference type="SMART" id="SM01205"/>
    </source>
</evidence>
<dbReference type="Pfam" id="PF02364">
    <property type="entry name" value="Glucan_synthase"/>
    <property type="match status" value="2"/>
</dbReference>
<feature type="transmembrane region" description="Helical" evidence="16">
    <location>
        <begin position="1905"/>
        <end position="1927"/>
    </location>
</feature>
<evidence type="ECO:0000256" key="3">
    <source>
        <dbReference type="ARBA" id="ARBA00012589"/>
    </source>
</evidence>
<evidence type="ECO:0000313" key="18">
    <source>
        <dbReference type="EMBL" id="CAL5028956.1"/>
    </source>
</evidence>
<evidence type="ECO:0000256" key="10">
    <source>
        <dbReference type="ARBA" id="ARBA00023136"/>
    </source>
</evidence>
<feature type="transmembrane region" description="Helical" evidence="16">
    <location>
        <begin position="738"/>
        <end position="762"/>
    </location>
</feature>
<evidence type="ECO:0000256" key="5">
    <source>
        <dbReference type="ARBA" id="ARBA00022676"/>
    </source>
</evidence>
<evidence type="ECO:0000256" key="4">
    <source>
        <dbReference type="ARBA" id="ARBA00022475"/>
    </source>
</evidence>
<sequence>MATSSSGSLSRPIPRYPLDWELPWEKEAQEEKKKKEEGQEQKMQEEKETEDEKKEKEKEEEEERKMLDSPRVREHVYPILCTAKAIEKDSRRVAYLCRFSAYLVANAMDPDSIEPDIQKFKTRLLYKLEKDEKDAWRQLAATDTLEIQRFWKQYCKNVERSRETWVQYCKDLMFEKENYSESLENIIKKEKMEQKKINHDEEAWRQLAATDAQQIQRFWEQNFKILLEKGLETEKSLKLKELKLKGELKLKDELKLTRNTRDTLEKQRKKIEMLCNMMEMHRKMMERHDKIGPILNDVRNFLTQGKYDPEIDEYPKWFKEKASFSPYNILPVNIPEPVMEIPEIKAALELILRRTDNLPKPKSVSENMDGPDLFCWLQQTFGFQKGNVENQKEHLILLLANIDMRKRGERDQSEIHSHVIHNDTVTFLMKKILHNYISWCRYLHLEPNLKIPRGASTQQPELLYIGLYLLIWGEASNVRFMPECLCYIFHHMAKYLYDIISNTREDPFDPPFGHEGTHDAFLHVVIHPIFTAMQEEAAMSKRGTTSHSKWRNYDDFNEYFWSKKCFKQLKWPMDMTADFFAVPRKSKNETEKHDHEVTTRRIPKTNFVELRTSLILFRSFKRMWSFLILAFQAMAIIAWSPSGCISSIFEPSVFRNLMTIFITDAFLNFFHATLEIVLTWKAWSSLECSQMIRYVLKFVIALAWLIILPTTYINYVLNPTGLVKFFSNWIGSLKSESIYNYAVTLYVLPNLFSTLLFVFLPFRRALEYSNSRIVRTFLWWSQPKLYIPQGMYDDTTSLLKYMLFWITLLICKLTFSFYVEISPLVGPTREIIYLGWGTYKQGFLPYLLPNFGVIISVWVPIAMVYFMDTQIWYSIFSAVCGGISGVFSRLGELQTMTMLRSRFKEIPSAFDKNLVPKHGSQSNKSELEEGKKNRFDEFSDTWNEFIISLREEDLISNRERTLLTVASSMATGDTTVFQWPPFLLVGKIPRAVDVARTFNIKDDELKKEIKQDPYTYDAVIECYQTLLSILYGLMNEASSTKKALDHIRDAIEESVRRGSFLNEFYLDKLPYLIGRLDILLFYLENYDIGRGKTRIANSIMDIMEMITKDFMKNGKGIFEDRFIKINLDSMKGRSWREKCARLQLLLTTRESGIYIANLEARRRILFFANSLFMKMPRAPQVHSMMSFSVLTPCMKEDSEQDLWKNNEHGLPMLSILQKIYPDEFRNFLERIDFKPRHEDDLKDKMDEICLWASHRGQTLSKTVRGMMYHRRALVNQCIQDKDLDKFDSDKIAESSREARAIADIKFTYVVACPIYRKHKNFEKAKDQILDLNILNLMETYPSLRVAYIEEIQIRTGNGTKEKTYYSVLVKGAGHKQYEEIYRIKLPGKPTDIGERKAEIQNQAIIFTRGEALQAIDTNQDNYLEESFKLRNLLEEFESEKYGKSKPTILGFREHIFTGSFVSSFGSLMSNQETSFVTIGQRVLANHLKVRFHYGHSDIFDRLFHITRGGISKASKTLNMSEGIFSGFNSIMRGGIITHHEYIQVGRGLDDGMNQISSFEGNIASGCGEQTLSRDLYRLAHRFDFFRMLSLYFTTVGFYFNGMVTVLTVYVFLYGRLYLIIIGLEKPTLLDQLTTENIRPLEIALASESVFQLGFLLVLPMLMEFTLESDFPTALGEFVIMKLPWASIFFTFLLGTRTHYYGKTILHGGATCKSRGHEFIPYHAKFAENYRLYSRSHFVKGLELLMLLTVYQLCGSSHHSSCLYRFLTFSTWFLVASWLFAPFLFNPSGFEWHRAVEDWKDWMMWMGKQEGFGISVDQSWEAWWECEQEPLRKTSIHALLLEFILSCRFLVYHCGFLYYLNIARPSQSTLVYALSWLVVFAILVGSKVDSLRQQRFGTTLQILFRILKGLVFLGSVLLVSVLFIVANFTISDVFISIIGFISIGWYIILIGQACSPFLRKTMLWDTAVELARAYDYVIGFIIFFPIAVLSLLPYTSECQTRFIFMPAYIRGLQLPRILASSEKY</sequence>
<dbReference type="GO" id="GO:0005886">
    <property type="term" value="C:plasma membrane"/>
    <property type="evidence" value="ECO:0007669"/>
    <property type="project" value="UniProtKB-SubCell"/>
</dbReference>
<keyword evidence="8" id="KW-0133">Cell shape</keyword>
<keyword evidence="5" id="KW-0328">Glycosyltransferase</keyword>
<evidence type="ECO:0000256" key="12">
    <source>
        <dbReference type="ARBA" id="ARBA00032165"/>
    </source>
</evidence>
<comment type="catalytic activity">
    <reaction evidence="13">
        <text>[(1-&gt;3)-beta-D-glucosyl](n) + UDP-alpha-D-glucose = [(1-&gt;3)-beta-D-glucosyl](n+1) + UDP + H(+)</text>
        <dbReference type="Rhea" id="RHEA:21476"/>
        <dbReference type="Rhea" id="RHEA-COMP:11146"/>
        <dbReference type="Rhea" id="RHEA-COMP:14303"/>
        <dbReference type="ChEBI" id="CHEBI:15378"/>
        <dbReference type="ChEBI" id="CHEBI:37671"/>
        <dbReference type="ChEBI" id="CHEBI:58223"/>
        <dbReference type="ChEBI" id="CHEBI:58885"/>
        <dbReference type="EC" id="2.4.1.34"/>
    </reaction>
</comment>
<organism evidence="18 19">
    <name type="scientific">Urochloa decumbens</name>
    <dbReference type="NCBI Taxonomy" id="240449"/>
    <lineage>
        <taxon>Eukaryota</taxon>
        <taxon>Viridiplantae</taxon>
        <taxon>Streptophyta</taxon>
        <taxon>Embryophyta</taxon>
        <taxon>Tracheophyta</taxon>
        <taxon>Spermatophyta</taxon>
        <taxon>Magnoliopsida</taxon>
        <taxon>Liliopsida</taxon>
        <taxon>Poales</taxon>
        <taxon>Poaceae</taxon>
        <taxon>PACMAD clade</taxon>
        <taxon>Panicoideae</taxon>
        <taxon>Panicodae</taxon>
        <taxon>Paniceae</taxon>
        <taxon>Melinidinae</taxon>
        <taxon>Urochloa</taxon>
    </lineage>
</organism>
<feature type="transmembrane region" description="Helical" evidence="16">
    <location>
        <begin position="1674"/>
        <end position="1694"/>
    </location>
</feature>
<dbReference type="InterPro" id="IPR058851">
    <property type="entry name" value="CALS1_helical"/>
</dbReference>
<keyword evidence="6" id="KW-0808">Transferase</keyword>
<feature type="transmembrane region" description="Helical" evidence="16">
    <location>
        <begin position="801"/>
        <end position="821"/>
    </location>
</feature>
<feature type="transmembrane region" description="Helical" evidence="16">
    <location>
        <begin position="1763"/>
        <end position="1784"/>
    </location>
</feature>
<feature type="transmembrane region" description="Helical" evidence="16">
    <location>
        <begin position="1933"/>
        <end position="1952"/>
    </location>
</feature>
<dbReference type="EMBL" id="OZ075140">
    <property type="protein sequence ID" value="CAL5028956.1"/>
    <property type="molecule type" value="Genomic_DNA"/>
</dbReference>
<proteinExistence type="inferred from homology"/>
<reference evidence="19" key="1">
    <citation type="submission" date="2024-06" db="EMBL/GenBank/DDBJ databases">
        <authorList>
            <person name="Ryan C."/>
        </authorList>
    </citation>
    <scope>NUCLEOTIDE SEQUENCE [LARGE SCALE GENOMIC DNA]</scope>
</reference>
<dbReference type="SMART" id="SM01205">
    <property type="entry name" value="FKS1_dom1"/>
    <property type="match status" value="1"/>
</dbReference>
<feature type="transmembrane region" description="Helical" evidence="16">
    <location>
        <begin position="842"/>
        <end position="865"/>
    </location>
</feature>
<keyword evidence="11" id="KW-0961">Cell wall biogenesis/degradation</keyword>
<name>A0ABC9CZN7_9POAL</name>
<protein>
    <recommendedName>
        <fullName evidence="12">1,3-beta-glucan synthase</fullName>
        <ecNumber evidence="3">2.4.1.34</ecNumber>
    </recommendedName>
    <alternativeName>
        <fullName evidence="12">1,3-beta-glucan synthase</fullName>
    </alternativeName>
</protein>
<keyword evidence="7 16" id="KW-0812">Transmembrane</keyword>
<dbReference type="PANTHER" id="PTHR12741">
    <property type="entry name" value="LYST-INTERACTING PROTEIN LIP5 DOPAMINE RESPONSIVE PROTEIN DRG-1"/>
    <property type="match status" value="1"/>
</dbReference>
<dbReference type="EC" id="2.4.1.34" evidence="3"/>
<evidence type="ECO:0000256" key="9">
    <source>
        <dbReference type="ARBA" id="ARBA00022989"/>
    </source>
</evidence>
<keyword evidence="10 16" id="KW-0472">Membrane</keyword>
<evidence type="ECO:0000256" key="14">
    <source>
        <dbReference type="SAM" id="Coils"/>
    </source>
</evidence>
<evidence type="ECO:0000256" key="11">
    <source>
        <dbReference type="ARBA" id="ARBA00023316"/>
    </source>
</evidence>
<feature type="region of interest" description="Disordered" evidence="15">
    <location>
        <begin position="1"/>
        <end position="69"/>
    </location>
</feature>
<accession>A0ABC9CZN7</accession>
<dbReference type="Pfam" id="PF25968">
    <property type="entry name" value="CALS1"/>
    <property type="match status" value="1"/>
</dbReference>
<feature type="transmembrane region" description="Helical" evidence="16">
    <location>
        <begin position="694"/>
        <end position="717"/>
    </location>
</feature>
<feature type="transmembrane region" description="Helical" evidence="16">
    <location>
        <begin position="871"/>
        <end position="890"/>
    </location>
</feature>
<feature type="transmembrane region" description="Helical" evidence="16">
    <location>
        <begin position="1644"/>
        <end position="1662"/>
    </location>
</feature>
<evidence type="ECO:0000256" key="7">
    <source>
        <dbReference type="ARBA" id="ARBA00022692"/>
    </source>
</evidence>
<feature type="compositionally biased region" description="Basic and acidic residues" evidence="15">
    <location>
        <begin position="23"/>
        <end position="69"/>
    </location>
</feature>
<keyword evidence="4" id="KW-1003">Cell membrane</keyword>
<gene>
    <name evidence="18" type="ORF">URODEC1_LOCUS80117</name>
</gene>
<evidence type="ECO:0000256" key="16">
    <source>
        <dbReference type="SAM" id="Phobius"/>
    </source>
</evidence>
<feature type="transmembrane region" description="Helical" evidence="16">
    <location>
        <begin position="1865"/>
        <end position="1884"/>
    </location>
</feature>
<evidence type="ECO:0000256" key="2">
    <source>
        <dbReference type="ARBA" id="ARBA00009040"/>
    </source>
</evidence>
<comment type="similarity">
    <text evidence="2">Belongs to the glycosyltransferase 48 family.</text>
</comment>